<comment type="caution">
    <text evidence="1">The sequence shown here is derived from an EMBL/GenBank/DDBJ whole genome shotgun (WGS) entry which is preliminary data.</text>
</comment>
<proteinExistence type="predicted"/>
<dbReference type="Proteomes" id="UP001178281">
    <property type="component" value="Unassembled WGS sequence"/>
</dbReference>
<reference evidence="1" key="1">
    <citation type="submission" date="2023-08" db="EMBL/GenBank/DDBJ databases">
        <title>The draft genome of Tsukamurella strandjordii strain 050030.</title>
        <authorList>
            <person name="Zhao F."/>
            <person name="Feng Y."/>
            <person name="Zong Z."/>
        </authorList>
    </citation>
    <scope>NUCLEOTIDE SEQUENCE</scope>
    <source>
        <strain evidence="1">050030</strain>
    </source>
</reference>
<dbReference type="Gene3D" id="3.10.129.10">
    <property type="entry name" value="Hotdog Thioesterase"/>
    <property type="match status" value="1"/>
</dbReference>
<dbReference type="InterPro" id="IPR029069">
    <property type="entry name" value="HotDog_dom_sf"/>
</dbReference>
<organism evidence="1 2">
    <name type="scientific">Tsukamurella strandjordii</name>
    <dbReference type="NCBI Taxonomy" id="147577"/>
    <lineage>
        <taxon>Bacteria</taxon>
        <taxon>Bacillati</taxon>
        <taxon>Actinomycetota</taxon>
        <taxon>Actinomycetes</taxon>
        <taxon>Mycobacteriales</taxon>
        <taxon>Tsukamurellaceae</taxon>
        <taxon>Tsukamurella</taxon>
    </lineage>
</organism>
<sequence>MSAPQTLRAGDVTVGTPLPPLQIHATPTFVTSTAIATRDFQDVHHDRDAAHARGSKDIFVNILTDNGLVQRYVTDWAGPEAFVRAIDIRLGVPCYAYDTLTFSGTVTAVEGDRVTVAVTAKDSLGDHITGTATVELPA</sequence>
<name>A0AA90NG42_9ACTN</name>
<dbReference type="SUPFAM" id="SSF54637">
    <property type="entry name" value="Thioesterase/thiol ester dehydrase-isomerase"/>
    <property type="match status" value="1"/>
</dbReference>
<keyword evidence="2" id="KW-1185">Reference proteome</keyword>
<dbReference type="AlphaFoldDB" id="A0AA90NG42"/>
<dbReference type="CDD" id="cd03455">
    <property type="entry name" value="SAV4209"/>
    <property type="match status" value="1"/>
</dbReference>
<dbReference type="RefSeq" id="WP_220657548.1">
    <property type="nucleotide sequence ID" value="NZ_BAAAII010000004.1"/>
</dbReference>
<protein>
    <submittedName>
        <fullName evidence="1">MaoC family dehydratase</fullName>
    </submittedName>
</protein>
<dbReference type="EMBL" id="JAUTIX010000003">
    <property type="protein sequence ID" value="MDP0398503.1"/>
    <property type="molecule type" value="Genomic_DNA"/>
</dbReference>
<accession>A0AA90NG42</accession>
<evidence type="ECO:0000313" key="1">
    <source>
        <dbReference type="EMBL" id="MDP0398503.1"/>
    </source>
</evidence>
<evidence type="ECO:0000313" key="2">
    <source>
        <dbReference type="Proteomes" id="UP001178281"/>
    </source>
</evidence>
<gene>
    <name evidence="1" type="ORF">Q7X28_11235</name>
</gene>